<dbReference type="EMBL" id="GGEC01069892">
    <property type="protein sequence ID" value="MBX50376.1"/>
    <property type="molecule type" value="Transcribed_RNA"/>
</dbReference>
<accession>A0A2P2P6J4</accession>
<organism evidence="1">
    <name type="scientific">Rhizophora mucronata</name>
    <name type="common">Asiatic mangrove</name>
    <dbReference type="NCBI Taxonomy" id="61149"/>
    <lineage>
        <taxon>Eukaryota</taxon>
        <taxon>Viridiplantae</taxon>
        <taxon>Streptophyta</taxon>
        <taxon>Embryophyta</taxon>
        <taxon>Tracheophyta</taxon>
        <taxon>Spermatophyta</taxon>
        <taxon>Magnoliopsida</taxon>
        <taxon>eudicotyledons</taxon>
        <taxon>Gunneridae</taxon>
        <taxon>Pentapetalae</taxon>
        <taxon>rosids</taxon>
        <taxon>fabids</taxon>
        <taxon>Malpighiales</taxon>
        <taxon>Rhizophoraceae</taxon>
        <taxon>Rhizophora</taxon>
    </lineage>
</organism>
<dbReference type="AlphaFoldDB" id="A0A2P2P6J4"/>
<sequence>MHKNGYYVLCQLHQLSVTSHQYWHTLTLIGNPDQVQNAFQLVSDILIIKKRYPPI</sequence>
<protein>
    <submittedName>
        <fullName evidence="1">Uncharacterized protein</fullName>
    </submittedName>
</protein>
<proteinExistence type="predicted"/>
<name>A0A2P2P6J4_RHIMU</name>
<reference evidence="1" key="1">
    <citation type="submission" date="2018-02" db="EMBL/GenBank/DDBJ databases">
        <title>Rhizophora mucronata_Transcriptome.</title>
        <authorList>
            <person name="Meera S.P."/>
            <person name="Sreeshan A."/>
            <person name="Augustine A."/>
        </authorList>
    </citation>
    <scope>NUCLEOTIDE SEQUENCE</scope>
    <source>
        <tissue evidence="1">Leaf</tissue>
    </source>
</reference>
<evidence type="ECO:0000313" key="1">
    <source>
        <dbReference type="EMBL" id="MBX50376.1"/>
    </source>
</evidence>